<protein>
    <submittedName>
        <fullName evidence="2">Uncharacterized protein</fullName>
    </submittedName>
</protein>
<proteinExistence type="predicted"/>
<sequence length="74" mass="8025">MVVSLMRAPEESEAGGLSRGRHIMSAIGSDDKRPSSQDSSPVWCKRGRHRRMPAAPGRHSYLCGLSTVASVMQT</sequence>
<accession>A0A1N7RNT5</accession>
<gene>
    <name evidence="2" type="ORF">BN2476_90036</name>
</gene>
<keyword evidence="3" id="KW-1185">Reference proteome</keyword>
<evidence type="ECO:0000313" key="2">
    <source>
        <dbReference type="EMBL" id="SIT36371.1"/>
    </source>
</evidence>
<dbReference type="Proteomes" id="UP000195569">
    <property type="component" value="Unassembled WGS sequence"/>
</dbReference>
<organism evidence="2 3">
    <name type="scientific">Paraburkholderia piptadeniae</name>
    <dbReference type="NCBI Taxonomy" id="1701573"/>
    <lineage>
        <taxon>Bacteria</taxon>
        <taxon>Pseudomonadati</taxon>
        <taxon>Pseudomonadota</taxon>
        <taxon>Betaproteobacteria</taxon>
        <taxon>Burkholderiales</taxon>
        <taxon>Burkholderiaceae</taxon>
        <taxon>Paraburkholderia</taxon>
    </lineage>
</organism>
<evidence type="ECO:0000256" key="1">
    <source>
        <dbReference type="SAM" id="MobiDB-lite"/>
    </source>
</evidence>
<name>A0A1N7RNT5_9BURK</name>
<dbReference type="EMBL" id="CYGY02000009">
    <property type="protein sequence ID" value="SIT36371.1"/>
    <property type="molecule type" value="Genomic_DNA"/>
</dbReference>
<reference evidence="2" key="1">
    <citation type="submission" date="2016-12" db="EMBL/GenBank/DDBJ databases">
        <authorList>
            <person name="Moulin L."/>
        </authorList>
    </citation>
    <scope>NUCLEOTIDE SEQUENCE [LARGE SCALE GENOMIC DNA]</scope>
    <source>
        <strain evidence="2">STM 7183</strain>
    </source>
</reference>
<comment type="caution">
    <text evidence="2">The sequence shown here is derived from an EMBL/GenBank/DDBJ whole genome shotgun (WGS) entry which is preliminary data.</text>
</comment>
<evidence type="ECO:0000313" key="3">
    <source>
        <dbReference type="Proteomes" id="UP000195569"/>
    </source>
</evidence>
<feature type="region of interest" description="Disordered" evidence="1">
    <location>
        <begin position="1"/>
        <end position="59"/>
    </location>
</feature>
<dbReference type="AlphaFoldDB" id="A0A1N7RNT5"/>